<dbReference type="EC" id="1.1.1.-" evidence="2"/>
<evidence type="ECO:0000313" key="2">
    <source>
        <dbReference type="EMBL" id="MFC3673310.1"/>
    </source>
</evidence>
<dbReference type="PANTHER" id="PTHR45033:SF2">
    <property type="entry name" value="ZINC-TYPE ALCOHOL DEHYDROGENASE-LIKE PROTEIN C1773.06C"/>
    <property type="match status" value="1"/>
</dbReference>
<comment type="caution">
    <text evidence="2">The sequence shown here is derived from an EMBL/GenBank/DDBJ whole genome shotgun (WGS) entry which is preliminary data.</text>
</comment>
<sequence>MTDQGAARRVLATPSGGIESLRIEPFDLSPPGPGEALVRMRAASLNYRDLLALRGKLPGMADRGPYVPLSCGCGEVAAVGPEVTRVAPGMRVAPIFALGWIRGGFETLTSAHLGGPVDGTAASMAIFPAESLVAIPAMLGDLEAATLPCAGATAWSALTLARPIHPGDLVILQGTGGVSVAALQFAKAAGAQVAITSSSDAKLARAWALGADICVNYRRDPDWAAAIRQQAGRGGDLLIDVVGTSELDQAVAALNADGAIASVGLLGGEPTRQRVAGRQIVPILTGNRDTVEAMLRAIEVNRIRPVVDRVFPLEDLARGLQILEGHGFFGKIAIAIH</sequence>
<accession>A0ABV7V7I1</accession>
<dbReference type="InterPro" id="IPR013149">
    <property type="entry name" value="ADH-like_C"/>
</dbReference>
<gene>
    <name evidence="2" type="ORF">ACFOOT_17955</name>
</gene>
<dbReference type="Gene3D" id="3.90.180.10">
    <property type="entry name" value="Medium-chain alcohol dehydrogenases, catalytic domain"/>
    <property type="match status" value="1"/>
</dbReference>
<proteinExistence type="predicted"/>
<dbReference type="GO" id="GO:0016491">
    <property type="term" value="F:oxidoreductase activity"/>
    <property type="evidence" value="ECO:0007669"/>
    <property type="project" value="UniProtKB-KW"/>
</dbReference>
<dbReference type="Pfam" id="PF00107">
    <property type="entry name" value="ADH_zinc_N"/>
    <property type="match status" value="1"/>
</dbReference>
<dbReference type="InterPro" id="IPR013154">
    <property type="entry name" value="ADH-like_N"/>
</dbReference>
<dbReference type="SUPFAM" id="SSF50129">
    <property type="entry name" value="GroES-like"/>
    <property type="match status" value="1"/>
</dbReference>
<dbReference type="RefSeq" id="WP_229815425.1">
    <property type="nucleotide sequence ID" value="NZ_BMZP01000015.1"/>
</dbReference>
<dbReference type="Gene3D" id="3.40.50.720">
    <property type="entry name" value="NAD(P)-binding Rossmann-like Domain"/>
    <property type="match status" value="1"/>
</dbReference>
<dbReference type="PANTHER" id="PTHR45033">
    <property type="match status" value="1"/>
</dbReference>
<dbReference type="Pfam" id="PF08240">
    <property type="entry name" value="ADH_N"/>
    <property type="match status" value="1"/>
</dbReference>
<dbReference type="SMART" id="SM00829">
    <property type="entry name" value="PKS_ER"/>
    <property type="match status" value="1"/>
</dbReference>
<dbReference type="EMBL" id="JBHRYE010000042">
    <property type="protein sequence ID" value="MFC3673310.1"/>
    <property type="molecule type" value="Genomic_DNA"/>
</dbReference>
<reference evidence="3" key="1">
    <citation type="journal article" date="2019" name="Int. J. Syst. Evol. Microbiol.">
        <title>The Global Catalogue of Microorganisms (GCM) 10K type strain sequencing project: providing services to taxonomists for standard genome sequencing and annotation.</title>
        <authorList>
            <consortium name="The Broad Institute Genomics Platform"/>
            <consortium name="The Broad Institute Genome Sequencing Center for Infectious Disease"/>
            <person name="Wu L."/>
            <person name="Ma J."/>
        </authorList>
    </citation>
    <scope>NUCLEOTIDE SEQUENCE [LARGE SCALE GENOMIC DNA]</scope>
    <source>
        <strain evidence="3">KCTC 42224</strain>
    </source>
</reference>
<evidence type="ECO:0000259" key="1">
    <source>
        <dbReference type="SMART" id="SM00829"/>
    </source>
</evidence>
<feature type="domain" description="Enoyl reductase (ER)" evidence="1">
    <location>
        <begin position="16"/>
        <end position="334"/>
    </location>
</feature>
<organism evidence="2 3">
    <name type="scientific">Novosphingobium pokkalii</name>
    <dbReference type="NCBI Taxonomy" id="1770194"/>
    <lineage>
        <taxon>Bacteria</taxon>
        <taxon>Pseudomonadati</taxon>
        <taxon>Pseudomonadota</taxon>
        <taxon>Alphaproteobacteria</taxon>
        <taxon>Sphingomonadales</taxon>
        <taxon>Sphingomonadaceae</taxon>
        <taxon>Novosphingobium</taxon>
    </lineage>
</organism>
<dbReference type="CDD" id="cd08276">
    <property type="entry name" value="MDR7"/>
    <property type="match status" value="1"/>
</dbReference>
<dbReference type="InterPro" id="IPR036291">
    <property type="entry name" value="NAD(P)-bd_dom_sf"/>
</dbReference>
<dbReference type="InterPro" id="IPR052711">
    <property type="entry name" value="Zinc_ADH-like"/>
</dbReference>
<keyword evidence="3" id="KW-1185">Reference proteome</keyword>
<dbReference type="InterPro" id="IPR011032">
    <property type="entry name" value="GroES-like_sf"/>
</dbReference>
<dbReference type="SUPFAM" id="SSF51735">
    <property type="entry name" value="NAD(P)-binding Rossmann-fold domains"/>
    <property type="match status" value="1"/>
</dbReference>
<dbReference type="Proteomes" id="UP001595683">
    <property type="component" value="Unassembled WGS sequence"/>
</dbReference>
<name>A0ABV7V7I1_9SPHN</name>
<keyword evidence="2" id="KW-0560">Oxidoreductase</keyword>
<evidence type="ECO:0000313" key="3">
    <source>
        <dbReference type="Proteomes" id="UP001595683"/>
    </source>
</evidence>
<dbReference type="InterPro" id="IPR020843">
    <property type="entry name" value="ER"/>
</dbReference>
<protein>
    <submittedName>
        <fullName evidence="2">NAD(P)-dependent alcohol dehydrogenase</fullName>
        <ecNumber evidence="2">1.1.1.-</ecNumber>
    </submittedName>
</protein>